<dbReference type="InterPro" id="IPR036590">
    <property type="entry name" value="SRAP-like"/>
</dbReference>
<dbReference type="PANTHER" id="PTHR13604">
    <property type="entry name" value="DC12-RELATED"/>
    <property type="match status" value="1"/>
</dbReference>
<keyword evidence="6" id="KW-0238">DNA-binding</keyword>
<evidence type="ECO:0000256" key="4">
    <source>
        <dbReference type="ARBA" id="ARBA00022801"/>
    </source>
</evidence>
<reference evidence="9 10" key="1">
    <citation type="submission" date="2019-08" db="EMBL/GenBank/DDBJ databases">
        <title>Parahaliea maris sp. nov., isolated from the surface seawater.</title>
        <authorList>
            <person name="Liu Y."/>
        </authorList>
    </citation>
    <scope>NUCLEOTIDE SEQUENCE [LARGE SCALE GENOMIC DNA]</scope>
    <source>
        <strain evidence="9 10">S2-26</strain>
    </source>
</reference>
<name>A0A5C8ZZU9_9GAMM</name>
<dbReference type="Gene3D" id="3.90.1680.10">
    <property type="entry name" value="SOS response associated peptidase-like"/>
    <property type="match status" value="1"/>
</dbReference>
<dbReference type="GO" id="GO:0106300">
    <property type="term" value="P:protein-DNA covalent cross-linking repair"/>
    <property type="evidence" value="ECO:0007669"/>
    <property type="project" value="InterPro"/>
</dbReference>
<protein>
    <recommendedName>
        <fullName evidence="8">Abasic site processing protein</fullName>
        <ecNumber evidence="8">3.4.-.-</ecNumber>
    </recommendedName>
</protein>
<evidence type="ECO:0000313" key="9">
    <source>
        <dbReference type="EMBL" id="TXS93152.1"/>
    </source>
</evidence>
<keyword evidence="4 8" id="KW-0378">Hydrolase</keyword>
<keyword evidence="3" id="KW-0227">DNA damage</keyword>
<evidence type="ECO:0000256" key="7">
    <source>
        <dbReference type="ARBA" id="ARBA00023239"/>
    </source>
</evidence>
<keyword evidence="7" id="KW-0456">Lyase</keyword>
<dbReference type="EC" id="3.4.-.-" evidence="8"/>
<keyword evidence="10" id="KW-1185">Reference proteome</keyword>
<dbReference type="RefSeq" id="WP_148063088.1">
    <property type="nucleotide sequence ID" value="NZ_VRYZ01000002.1"/>
</dbReference>
<evidence type="ECO:0000256" key="5">
    <source>
        <dbReference type="ARBA" id="ARBA00023124"/>
    </source>
</evidence>
<gene>
    <name evidence="9" type="ORF">FVW59_04645</name>
</gene>
<keyword evidence="2 8" id="KW-0645">Protease</keyword>
<dbReference type="GO" id="GO:0003697">
    <property type="term" value="F:single-stranded DNA binding"/>
    <property type="evidence" value="ECO:0007669"/>
    <property type="project" value="InterPro"/>
</dbReference>
<evidence type="ECO:0000256" key="3">
    <source>
        <dbReference type="ARBA" id="ARBA00022763"/>
    </source>
</evidence>
<evidence type="ECO:0000256" key="6">
    <source>
        <dbReference type="ARBA" id="ARBA00023125"/>
    </source>
</evidence>
<evidence type="ECO:0000313" key="10">
    <source>
        <dbReference type="Proteomes" id="UP000321933"/>
    </source>
</evidence>
<dbReference type="Proteomes" id="UP000321933">
    <property type="component" value="Unassembled WGS sequence"/>
</dbReference>
<comment type="similarity">
    <text evidence="1 8">Belongs to the SOS response-associated peptidase family.</text>
</comment>
<dbReference type="GO" id="GO:0008233">
    <property type="term" value="F:peptidase activity"/>
    <property type="evidence" value="ECO:0007669"/>
    <property type="project" value="UniProtKB-KW"/>
</dbReference>
<evidence type="ECO:0000256" key="2">
    <source>
        <dbReference type="ARBA" id="ARBA00022670"/>
    </source>
</evidence>
<dbReference type="EMBL" id="VRYZ01000002">
    <property type="protein sequence ID" value="TXS93152.1"/>
    <property type="molecule type" value="Genomic_DNA"/>
</dbReference>
<organism evidence="9 10">
    <name type="scientific">Parahaliea aestuarii</name>
    <dbReference type="NCBI Taxonomy" id="1852021"/>
    <lineage>
        <taxon>Bacteria</taxon>
        <taxon>Pseudomonadati</taxon>
        <taxon>Pseudomonadota</taxon>
        <taxon>Gammaproteobacteria</taxon>
        <taxon>Cellvibrionales</taxon>
        <taxon>Halieaceae</taxon>
        <taxon>Parahaliea</taxon>
    </lineage>
</organism>
<dbReference type="GO" id="GO:0006508">
    <property type="term" value="P:proteolysis"/>
    <property type="evidence" value="ECO:0007669"/>
    <property type="project" value="UniProtKB-KW"/>
</dbReference>
<dbReference type="AlphaFoldDB" id="A0A5C8ZZU9"/>
<sequence>MCGTYATHGSGTWREYRGQIDPQWPEPENPGSARFNLRPTDAVPLVRLNEGEFRIDDAHWWLIPATSSGAANRQYPMFNARAETLAEKRSYRGPFLRQRGVLPVSAFAERVKAGELAGWWSVSSEQGAIAVAALWDIWKGEGRELLSVTMVTTAAAPEFAPWHSRMPVMLTRDECDRWLDNAAPVPANDTLFRAELKFPLLLARLDGTVGNVRDKSPSTMSPVAAAIRVE</sequence>
<dbReference type="InterPro" id="IPR003738">
    <property type="entry name" value="SRAP"/>
</dbReference>
<proteinExistence type="inferred from homology"/>
<evidence type="ECO:0000256" key="8">
    <source>
        <dbReference type="RuleBase" id="RU364100"/>
    </source>
</evidence>
<evidence type="ECO:0000256" key="1">
    <source>
        <dbReference type="ARBA" id="ARBA00008136"/>
    </source>
</evidence>
<accession>A0A5C8ZZU9</accession>
<dbReference type="GO" id="GO:0016829">
    <property type="term" value="F:lyase activity"/>
    <property type="evidence" value="ECO:0007669"/>
    <property type="project" value="UniProtKB-KW"/>
</dbReference>
<comment type="caution">
    <text evidence="9">The sequence shown here is derived from an EMBL/GenBank/DDBJ whole genome shotgun (WGS) entry which is preliminary data.</text>
</comment>
<dbReference type="Pfam" id="PF02586">
    <property type="entry name" value="SRAP"/>
    <property type="match status" value="1"/>
</dbReference>
<dbReference type="SUPFAM" id="SSF143081">
    <property type="entry name" value="BB1717-like"/>
    <property type="match status" value="1"/>
</dbReference>
<dbReference type="PANTHER" id="PTHR13604:SF0">
    <property type="entry name" value="ABASIC SITE PROCESSING PROTEIN HMCES"/>
    <property type="match status" value="1"/>
</dbReference>
<dbReference type="OrthoDB" id="6192129at2"/>
<keyword evidence="5" id="KW-0190">Covalent protein-DNA linkage</keyword>